<dbReference type="AlphaFoldDB" id="A0A0P7UWH9"/>
<keyword evidence="5" id="KW-0964">Secreted</keyword>
<dbReference type="SUPFAM" id="SSF50952">
    <property type="entry name" value="Soluble quinoprotein glucose dehydrogenase"/>
    <property type="match status" value="1"/>
</dbReference>
<keyword evidence="22" id="KW-1185">Reference proteome</keyword>
<dbReference type="GO" id="GO:0005886">
    <property type="term" value="C:plasma membrane"/>
    <property type="evidence" value="ECO:0007669"/>
    <property type="project" value="UniProtKB-SubCell"/>
</dbReference>
<evidence type="ECO:0000256" key="3">
    <source>
        <dbReference type="ARBA" id="ARBA00010658"/>
    </source>
</evidence>
<evidence type="ECO:0000259" key="18">
    <source>
        <dbReference type="PROSITE" id="PS50026"/>
    </source>
</evidence>
<keyword evidence="4" id="KW-1003">Cell membrane</keyword>
<dbReference type="PROSITE" id="PS00022">
    <property type="entry name" value="EGF_1"/>
    <property type="match status" value="1"/>
</dbReference>
<dbReference type="STRING" id="113540.ENSSFOP00015025960"/>
<evidence type="ECO:0000256" key="15">
    <source>
        <dbReference type="ARBA" id="ARBA00069123"/>
    </source>
</evidence>
<keyword evidence="12 16" id="KW-1015">Disulfide bond</keyword>
<accession>A0A0P7UWH9</accession>
<keyword evidence="8 17" id="KW-0732">Signal</keyword>
<dbReference type="InterPro" id="IPR011041">
    <property type="entry name" value="Quinoprot_gluc/sorb_DH_b-prop"/>
</dbReference>
<evidence type="ECO:0000256" key="16">
    <source>
        <dbReference type="PROSITE-ProRule" id="PRU00076"/>
    </source>
</evidence>
<dbReference type="PANTHER" id="PTHR19328">
    <property type="entry name" value="HEDGEHOG-INTERACTING PROTEIN"/>
    <property type="match status" value="1"/>
</dbReference>
<organism evidence="19 21">
    <name type="scientific">Scleropages formosus</name>
    <name type="common">Asian bonytongue</name>
    <name type="synonym">Osteoglossum formosum</name>
    <dbReference type="NCBI Taxonomy" id="113540"/>
    <lineage>
        <taxon>Eukaryota</taxon>
        <taxon>Metazoa</taxon>
        <taxon>Chordata</taxon>
        <taxon>Craniata</taxon>
        <taxon>Vertebrata</taxon>
        <taxon>Euteleostomi</taxon>
        <taxon>Actinopterygii</taxon>
        <taxon>Neopterygii</taxon>
        <taxon>Teleostei</taxon>
        <taxon>Osteoglossocephala</taxon>
        <taxon>Osteoglossomorpha</taxon>
        <taxon>Osteoglossiformes</taxon>
        <taxon>Osteoglossidae</taxon>
        <taxon>Scleropages</taxon>
    </lineage>
</organism>
<dbReference type="Pfam" id="PF07995">
    <property type="entry name" value="GSDH"/>
    <property type="match status" value="1"/>
</dbReference>
<evidence type="ECO:0000256" key="12">
    <source>
        <dbReference type="ARBA" id="ARBA00023157"/>
    </source>
</evidence>
<sequence length="695" mass="77346">MKHLKVMLALAIAVHVWECSDAKLSEKGEAGPRRRRCFDGSLPKRLKKRERRVSLDGGGSPEVCHALYPRVSCCPTRKAAYQILQRRDTRIFSTNNTECGRLLEEIKCARCSPHSQVLFHPPTTEDASHHESGLPRLCHDYCREFYYTCRGHVPELFQADVDEFCQYYGRRDSGLCFPDFHRKQTRGPATNYLDLEDENMENINRKHKHNCYCVREVLAGLRQPVGAVHCGDGSQRLFLLEKEGYVRILTPGMELLREPFLDIHKLVHSGLKGVDERGLLSLAFHPNYKKNGKLYVSYTTNQERWAVGPHDHILRVVEYTVSRKNPNQVDMRSTRVLIEVAELHRKHLGGQLLFGPDGLLHIVLGDGMITLDDMEEMDGLSDFTGAVLRVDVDTDCCSAPYSIPRGNPYFNSTNQPPEIFAHGLHNPGRCAVDTRPADTNGSLLILCTDSSGRNSSTGRILQIMNGKDYEHEPPILNLKSSGSAPPVGGFIYRGCQSRRLYGSYVYGDRNGNLRILQKLPGGRAWQEKTLCLGSSSACGTSLSGHVLGFGEDELGEVYILATSKSMTQSNTGKLYKLVDPKRPLFPKECQRPVETPELLGMACARQCRNGVCTPTGRCCCSPGWEGPLCRAAKCEPACRHGGVCVEPNKCLCKSGYSGARCEKGEHGTAQGAPDGILDHIIDMTSYLLDLTSYIV</sequence>
<evidence type="ECO:0000256" key="6">
    <source>
        <dbReference type="ARBA" id="ARBA00022536"/>
    </source>
</evidence>
<keyword evidence="7" id="KW-0479">Metal-binding</keyword>
<feature type="chain" id="PRO_5010627561" description="Hedgehog-interacting protein" evidence="17">
    <location>
        <begin position="23"/>
        <end position="695"/>
    </location>
</feature>
<evidence type="ECO:0000313" key="20">
    <source>
        <dbReference type="Ensembl" id="ENSSFOP00015025960.1"/>
    </source>
</evidence>
<keyword evidence="6 16" id="KW-0245">EGF-like domain</keyword>
<dbReference type="InterPro" id="IPR011042">
    <property type="entry name" value="6-blade_b-propeller_TolB-like"/>
</dbReference>
<keyword evidence="10" id="KW-0862">Zinc</keyword>
<proteinExistence type="inferred from homology"/>
<dbReference type="PROSITE" id="PS50026">
    <property type="entry name" value="EGF_3"/>
    <property type="match status" value="1"/>
</dbReference>
<comment type="subunit">
    <text evidence="14">Interacts with all three hedgehog family members, SHH, IHH and DHH.</text>
</comment>
<dbReference type="Ensembl" id="ENSSFOT00015026249.2">
    <property type="protein sequence ID" value="ENSSFOP00015025960.1"/>
    <property type="gene ID" value="ENSSFOG00015016659.2"/>
</dbReference>
<dbReference type="FunFam" id="2.120.10.30:FF:000026">
    <property type="entry name" value="hedgehog-interacting protein-like isoform X1"/>
    <property type="match status" value="1"/>
</dbReference>
<evidence type="ECO:0000313" key="22">
    <source>
        <dbReference type="Proteomes" id="UP000694397"/>
    </source>
</evidence>
<gene>
    <name evidence="20" type="primary">HHIP</name>
    <name evidence="19" type="ORF">Z043_107625</name>
</gene>
<reference evidence="20" key="3">
    <citation type="submission" date="2025-05" db="UniProtKB">
        <authorList>
            <consortium name="Ensembl"/>
        </authorList>
    </citation>
    <scope>IDENTIFICATION</scope>
</reference>
<keyword evidence="9" id="KW-0677">Repeat</keyword>
<keyword evidence="13" id="KW-0325">Glycoprotein</keyword>
<evidence type="ECO:0000256" key="5">
    <source>
        <dbReference type="ARBA" id="ARBA00022525"/>
    </source>
</evidence>
<dbReference type="GO" id="GO:0046872">
    <property type="term" value="F:metal ion binding"/>
    <property type="evidence" value="ECO:0007669"/>
    <property type="project" value="UniProtKB-KW"/>
</dbReference>
<evidence type="ECO:0000256" key="2">
    <source>
        <dbReference type="ARBA" id="ARBA00004613"/>
    </source>
</evidence>
<comment type="similarity">
    <text evidence="3">Belongs to the HHIP family.</text>
</comment>
<dbReference type="FunFam" id="2.10.25.10:FF:000020">
    <property type="entry name" value="Latent-transforming growth factor beta-binding protein 1"/>
    <property type="match status" value="1"/>
</dbReference>
<evidence type="ECO:0000256" key="7">
    <source>
        <dbReference type="ARBA" id="ARBA00022723"/>
    </source>
</evidence>
<dbReference type="Proteomes" id="UP000694397">
    <property type="component" value="Chromosome 16"/>
</dbReference>
<evidence type="ECO:0000256" key="13">
    <source>
        <dbReference type="ARBA" id="ARBA00023180"/>
    </source>
</evidence>
<dbReference type="RefSeq" id="XP_018591526.1">
    <property type="nucleotide sequence ID" value="XM_018736010.2"/>
</dbReference>
<reference evidence="20 22" key="2">
    <citation type="submission" date="2019-04" db="EMBL/GenBank/DDBJ databases">
        <authorList>
            <consortium name="Wellcome Sanger Institute Data Sharing"/>
        </authorList>
    </citation>
    <scope>NUCLEOTIDE SEQUENCE [LARGE SCALE GENOMIC DNA]</scope>
</reference>
<dbReference type="InterPro" id="IPR000742">
    <property type="entry name" value="EGF"/>
</dbReference>
<dbReference type="PROSITE" id="PS01186">
    <property type="entry name" value="EGF_2"/>
    <property type="match status" value="1"/>
</dbReference>
<evidence type="ECO:0000256" key="14">
    <source>
        <dbReference type="ARBA" id="ARBA00064170"/>
    </source>
</evidence>
<protein>
    <recommendedName>
        <fullName evidence="15">Hedgehog-interacting protein</fullName>
    </recommendedName>
</protein>
<dbReference type="InterPro" id="IPR012938">
    <property type="entry name" value="Glc/Sorbosone_DH"/>
</dbReference>
<comment type="caution">
    <text evidence="16">Lacks conserved residue(s) required for the propagation of feature annotation.</text>
</comment>
<evidence type="ECO:0000256" key="1">
    <source>
        <dbReference type="ARBA" id="ARBA00004202"/>
    </source>
</evidence>
<dbReference type="GeneTree" id="ENSGT00940000158660"/>
<evidence type="ECO:0000256" key="10">
    <source>
        <dbReference type="ARBA" id="ARBA00022833"/>
    </source>
</evidence>
<feature type="signal peptide" evidence="17">
    <location>
        <begin position="1"/>
        <end position="22"/>
    </location>
</feature>
<dbReference type="PANTHER" id="PTHR19328:SF27">
    <property type="entry name" value="HEDGEHOG-INTERACTING PROTEIN"/>
    <property type="match status" value="1"/>
</dbReference>
<evidence type="ECO:0000256" key="4">
    <source>
        <dbReference type="ARBA" id="ARBA00022475"/>
    </source>
</evidence>
<dbReference type="CTD" id="64399"/>
<dbReference type="GO" id="GO:0005576">
    <property type="term" value="C:extracellular region"/>
    <property type="evidence" value="ECO:0007669"/>
    <property type="project" value="UniProtKB-SubCell"/>
</dbReference>
<evidence type="ECO:0000256" key="8">
    <source>
        <dbReference type="ARBA" id="ARBA00022729"/>
    </source>
</evidence>
<dbReference type="GO" id="GO:0009968">
    <property type="term" value="P:negative regulation of signal transduction"/>
    <property type="evidence" value="ECO:0007669"/>
    <property type="project" value="UniProtKB-ARBA"/>
</dbReference>
<evidence type="ECO:0000313" key="19">
    <source>
        <dbReference type="EMBL" id="KPP73299.1"/>
    </source>
</evidence>
<dbReference type="Proteomes" id="UP000034805">
    <property type="component" value="Unassembled WGS sequence"/>
</dbReference>
<name>A0A0P7UWH9_SCLFO</name>
<feature type="domain" description="EGF-like" evidence="18">
    <location>
        <begin position="630"/>
        <end position="662"/>
    </location>
</feature>
<evidence type="ECO:0000256" key="17">
    <source>
        <dbReference type="SAM" id="SignalP"/>
    </source>
</evidence>
<keyword evidence="11" id="KW-0472">Membrane</keyword>
<dbReference type="OrthoDB" id="10266706at2759"/>
<dbReference type="SMART" id="SM00181">
    <property type="entry name" value="EGF"/>
    <property type="match status" value="2"/>
</dbReference>
<evidence type="ECO:0000256" key="11">
    <source>
        <dbReference type="ARBA" id="ARBA00023136"/>
    </source>
</evidence>
<evidence type="ECO:0000313" key="21">
    <source>
        <dbReference type="Proteomes" id="UP000034805"/>
    </source>
</evidence>
<dbReference type="Gene3D" id="2.120.10.30">
    <property type="entry name" value="TolB, C-terminal domain"/>
    <property type="match status" value="1"/>
</dbReference>
<evidence type="ECO:0000256" key="9">
    <source>
        <dbReference type="ARBA" id="ARBA00022737"/>
    </source>
</evidence>
<reference evidence="19 21" key="1">
    <citation type="submission" date="2015-08" db="EMBL/GenBank/DDBJ databases">
        <title>The genome of the Asian arowana (Scleropages formosus).</title>
        <authorList>
            <person name="Tan M.H."/>
            <person name="Gan H.M."/>
            <person name="Croft L.J."/>
            <person name="Austin C.M."/>
        </authorList>
    </citation>
    <scope>NUCLEOTIDE SEQUENCE [LARGE SCALE GENOMIC DNA]</scope>
    <source>
        <strain evidence="19">Aro1</strain>
    </source>
</reference>
<dbReference type="Pfam" id="PF07974">
    <property type="entry name" value="EGF_2"/>
    <property type="match status" value="1"/>
</dbReference>
<feature type="disulfide bond" evidence="16">
    <location>
        <begin position="634"/>
        <end position="644"/>
    </location>
</feature>
<dbReference type="Gene3D" id="2.10.25.10">
    <property type="entry name" value="Laminin"/>
    <property type="match status" value="2"/>
</dbReference>
<dbReference type="EMBL" id="JARO02002201">
    <property type="protein sequence ID" value="KPP73299.1"/>
    <property type="molecule type" value="Genomic_DNA"/>
</dbReference>
<comment type="subcellular location">
    <subcellularLocation>
        <location evidence="1">Cell membrane</location>
        <topology evidence="1">Peripheral membrane protein</topology>
    </subcellularLocation>
    <subcellularLocation>
        <location evidence="2">Secreted</location>
    </subcellularLocation>
</comment>
<dbReference type="InterPro" id="IPR013111">
    <property type="entry name" value="EGF_extracell"/>
</dbReference>
<feature type="disulfide bond" evidence="16">
    <location>
        <begin position="652"/>
        <end position="661"/>
    </location>
</feature>
<dbReference type="GeneID" id="108924546"/>
<dbReference type="KEGG" id="sfm:108924546"/>